<evidence type="ECO:0000256" key="4">
    <source>
        <dbReference type="ARBA" id="ARBA00023110"/>
    </source>
</evidence>
<dbReference type="SUPFAM" id="SSF54534">
    <property type="entry name" value="FKBP-like"/>
    <property type="match status" value="1"/>
</dbReference>
<sequence>MKECFGLGVKGEFFLKQKRSFCVILILLFSFILVSCKGIAISGKTENVPGYTKQQAMLVLGSERNRYQNILGKEIWNLPISGQIQKTYGAYFIEKNKEFLQDIRTLNLLAEEKGILPNSTEMDSIRKAATKFYGALTPEDKSFFGDCTEKDVVDMYVAYFTAEKTAESLLSSVDTELSAAESKVISIEQIVLSNEDTAKDLLEKVRAQGANFSYYARQYSEDPEILKQLSFGEKEDQYYEVAFSLQNNEISDIISENGKYYILHCINSYDEEATRDRKERLENSIRVLRFNESYDAYQKEHIVRFREPFWKEIDLKEGEGSTADFFFSVYQES</sequence>
<dbReference type="EC" id="5.2.1.8" evidence="2"/>
<dbReference type="Pfam" id="PF13616">
    <property type="entry name" value="Rotamase_3"/>
    <property type="match status" value="1"/>
</dbReference>
<dbReference type="PANTHER" id="PTHR47245:SF1">
    <property type="entry name" value="FOLDASE PROTEIN PRSA"/>
    <property type="match status" value="1"/>
</dbReference>
<dbReference type="GO" id="GO:0003755">
    <property type="term" value="F:peptidyl-prolyl cis-trans isomerase activity"/>
    <property type="evidence" value="ECO:0007669"/>
    <property type="project" value="UniProtKB-KW"/>
</dbReference>
<evidence type="ECO:0000256" key="6">
    <source>
        <dbReference type="PROSITE-ProRule" id="PRU00278"/>
    </source>
</evidence>
<dbReference type="Gene3D" id="3.10.50.40">
    <property type="match status" value="1"/>
</dbReference>
<evidence type="ECO:0000259" key="8">
    <source>
        <dbReference type="PROSITE" id="PS50198"/>
    </source>
</evidence>
<evidence type="ECO:0000256" key="2">
    <source>
        <dbReference type="ARBA" id="ARBA00013194"/>
    </source>
</evidence>
<dbReference type="Proteomes" id="UP000003527">
    <property type="component" value="Unassembled WGS sequence"/>
</dbReference>
<evidence type="ECO:0000256" key="1">
    <source>
        <dbReference type="ARBA" id="ARBA00000971"/>
    </source>
</evidence>
<name>G9WRL5_9FIRM</name>
<dbReference type="PROSITE" id="PS50198">
    <property type="entry name" value="PPIC_PPIASE_2"/>
    <property type="match status" value="1"/>
</dbReference>
<dbReference type="InterPro" id="IPR050245">
    <property type="entry name" value="PrsA_foldase"/>
</dbReference>
<reference evidence="9 10" key="1">
    <citation type="submission" date="2011-08" db="EMBL/GenBank/DDBJ databases">
        <title>The Genome Sequence of Oribacterium sp. ACB7.</title>
        <authorList>
            <consortium name="The Broad Institute Genome Sequencing Platform"/>
            <person name="Earl A."/>
            <person name="Ward D."/>
            <person name="Feldgarden M."/>
            <person name="Gevers D."/>
            <person name="Sizova M."/>
            <person name="Hazen A."/>
            <person name="Epstein S."/>
            <person name="Young S.K."/>
            <person name="Zeng Q."/>
            <person name="Gargeya S."/>
            <person name="Fitzgerald M."/>
            <person name="Haas B."/>
            <person name="Abouelleil A."/>
            <person name="Alvarado L."/>
            <person name="Arachchi H.M."/>
            <person name="Berlin A."/>
            <person name="Brown A."/>
            <person name="Chapman S.B."/>
            <person name="Chen Z."/>
            <person name="Dunbar C."/>
            <person name="Freedman E."/>
            <person name="Gearin G."/>
            <person name="Gellesch M."/>
            <person name="Goldberg J."/>
            <person name="Griggs A."/>
            <person name="Gujja S."/>
            <person name="Heiman D."/>
            <person name="Howarth C."/>
            <person name="Larson L."/>
            <person name="Lui A."/>
            <person name="MacDonald P.J.P."/>
            <person name="Montmayeur A."/>
            <person name="Murphy C."/>
            <person name="Neiman D."/>
            <person name="Pearson M."/>
            <person name="Priest M."/>
            <person name="Roberts A."/>
            <person name="Saif S."/>
            <person name="Shea T."/>
            <person name="Shenoy N."/>
            <person name="Sisk P."/>
            <person name="Stolte C."/>
            <person name="Sykes S."/>
            <person name="Wortman J."/>
            <person name="Nusbaum C."/>
            <person name="Birren B."/>
        </authorList>
    </citation>
    <scope>NUCLEOTIDE SEQUENCE [LARGE SCALE GENOMIC DNA]</scope>
    <source>
        <strain evidence="9 10">ACB7</strain>
    </source>
</reference>
<keyword evidence="3" id="KW-0732">Signal</keyword>
<proteinExistence type="predicted"/>
<protein>
    <recommendedName>
        <fullName evidence="2">peptidylprolyl isomerase</fullName>
        <ecNumber evidence="2">5.2.1.8</ecNumber>
    </recommendedName>
</protein>
<evidence type="ECO:0000256" key="5">
    <source>
        <dbReference type="ARBA" id="ARBA00023235"/>
    </source>
</evidence>
<evidence type="ECO:0000313" key="9">
    <source>
        <dbReference type="EMBL" id="EHL13955.1"/>
    </source>
</evidence>
<keyword evidence="7" id="KW-0472">Membrane</keyword>
<dbReference type="InterPro" id="IPR000297">
    <property type="entry name" value="PPIase_PpiC"/>
</dbReference>
<evidence type="ECO:0000313" key="10">
    <source>
        <dbReference type="Proteomes" id="UP000003527"/>
    </source>
</evidence>
<keyword evidence="10" id="KW-1185">Reference proteome</keyword>
<keyword evidence="7" id="KW-1133">Transmembrane helix</keyword>
<comment type="catalytic activity">
    <reaction evidence="1">
        <text>[protein]-peptidylproline (omega=180) = [protein]-peptidylproline (omega=0)</text>
        <dbReference type="Rhea" id="RHEA:16237"/>
        <dbReference type="Rhea" id="RHEA-COMP:10747"/>
        <dbReference type="Rhea" id="RHEA-COMP:10748"/>
        <dbReference type="ChEBI" id="CHEBI:83833"/>
        <dbReference type="ChEBI" id="CHEBI:83834"/>
        <dbReference type="EC" id="5.2.1.8"/>
    </reaction>
</comment>
<organism evidence="9 10">
    <name type="scientific">Oribacterium asaccharolyticum ACB7</name>
    <dbReference type="NCBI Taxonomy" id="796944"/>
    <lineage>
        <taxon>Bacteria</taxon>
        <taxon>Bacillati</taxon>
        <taxon>Bacillota</taxon>
        <taxon>Clostridia</taxon>
        <taxon>Lachnospirales</taxon>
        <taxon>Lachnospiraceae</taxon>
        <taxon>Oribacterium</taxon>
    </lineage>
</organism>
<feature type="transmembrane region" description="Helical" evidence="7">
    <location>
        <begin position="21"/>
        <end position="40"/>
    </location>
</feature>
<dbReference type="HOGENOM" id="CLU_041768_0_0_9"/>
<keyword evidence="4 6" id="KW-0697">Rotamase</keyword>
<dbReference type="InterPro" id="IPR046357">
    <property type="entry name" value="PPIase_dom_sf"/>
</dbReference>
<gene>
    <name evidence="9" type="ORF">HMPREF9624_01731</name>
</gene>
<keyword evidence="5 6" id="KW-0413">Isomerase</keyword>
<dbReference type="EMBL" id="AFZD01000004">
    <property type="protein sequence ID" value="EHL13955.1"/>
    <property type="molecule type" value="Genomic_DNA"/>
</dbReference>
<evidence type="ECO:0000256" key="3">
    <source>
        <dbReference type="ARBA" id="ARBA00022729"/>
    </source>
</evidence>
<dbReference type="PATRIC" id="fig|796944.3.peg.242"/>
<dbReference type="PANTHER" id="PTHR47245">
    <property type="entry name" value="PEPTIDYLPROLYL ISOMERASE"/>
    <property type="match status" value="1"/>
</dbReference>
<comment type="caution">
    <text evidence="9">The sequence shown here is derived from an EMBL/GenBank/DDBJ whole genome shotgun (WGS) entry which is preliminary data.</text>
</comment>
<accession>G9WRL5</accession>
<evidence type="ECO:0000256" key="7">
    <source>
        <dbReference type="SAM" id="Phobius"/>
    </source>
</evidence>
<feature type="domain" description="PpiC" evidence="8">
    <location>
        <begin position="182"/>
        <end position="267"/>
    </location>
</feature>
<dbReference type="AlphaFoldDB" id="G9WRL5"/>
<dbReference type="RefSeq" id="WP_009537450.1">
    <property type="nucleotide sequence ID" value="NZ_JH414506.1"/>
</dbReference>
<keyword evidence="7" id="KW-0812">Transmembrane</keyword>